<evidence type="ECO:0000313" key="1">
    <source>
        <dbReference type="EMBL" id="ENW85186.1"/>
    </source>
</evidence>
<gene>
    <name evidence="1" type="ORF">F906_02713</name>
</gene>
<keyword evidence="2" id="KW-1185">Reference proteome</keyword>
<accession>N9M3B3</accession>
<dbReference type="Proteomes" id="UP000023774">
    <property type="component" value="Unassembled WGS sequence"/>
</dbReference>
<dbReference type="PATRIC" id="fig|1217709.3.peg.2629"/>
<evidence type="ECO:0008006" key="3">
    <source>
        <dbReference type="Google" id="ProtNLM"/>
    </source>
</evidence>
<dbReference type="InterPro" id="IPR016024">
    <property type="entry name" value="ARM-type_fold"/>
</dbReference>
<name>N9M3B3_9GAMM</name>
<reference evidence="1 2" key="1">
    <citation type="submission" date="2013-02" db="EMBL/GenBank/DDBJ databases">
        <title>The Genome Sequence of Acinetobacter sp. NIPH 713.</title>
        <authorList>
            <consortium name="The Broad Institute Genome Sequencing Platform"/>
            <consortium name="The Broad Institute Genome Sequencing Center for Infectious Disease"/>
            <person name="Cerqueira G."/>
            <person name="Feldgarden M."/>
            <person name="Courvalin P."/>
            <person name="Perichon B."/>
            <person name="Grillot-Courvalin C."/>
            <person name="Clermont D."/>
            <person name="Rocha E."/>
            <person name="Yoon E.-J."/>
            <person name="Nemec A."/>
            <person name="Walker B."/>
            <person name="Young S.K."/>
            <person name="Zeng Q."/>
            <person name="Gargeya S."/>
            <person name="Fitzgerald M."/>
            <person name="Haas B."/>
            <person name="Abouelleil A."/>
            <person name="Alvarado L."/>
            <person name="Arachchi H.M."/>
            <person name="Berlin A.M."/>
            <person name="Chapman S.B."/>
            <person name="Dewar J."/>
            <person name="Goldberg J."/>
            <person name="Griggs A."/>
            <person name="Gujja S."/>
            <person name="Hansen M."/>
            <person name="Howarth C."/>
            <person name="Imamovic A."/>
            <person name="Larimer J."/>
            <person name="McCowan C."/>
            <person name="Murphy C."/>
            <person name="Neiman D."/>
            <person name="Pearson M."/>
            <person name="Priest M."/>
            <person name="Roberts A."/>
            <person name="Saif S."/>
            <person name="Shea T."/>
            <person name="Sisk P."/>
            <person name="Sykes S."/>
            <person name="Wortman J."/>
            <person name="Nusbaum C."/>
            <person name="Birren B."/>
        </authorList>
    </citation>
    <scope>NUCLEOTIDE SEQUENCE [LARGE SCALE GENOMIC DNA]</scope>
    <source>
        <strain evidence="1 2">NIPH 713</strain>
    </source>
</reference>
<sequence length="209" mass="24381">MNKEISVLLHDVPTHADYACDATDLDPEDIPEDRIEQVINLLNSSDENIVFKAAKLLTNWGQSSGFDALVNLLNENKLDGYIDHRLHGYDDTLQHVLSAFVRYWAFQADLGFGEQARIKIFHPIQKIIEISNTEPFDISRLFWLIDDEKYDEYIPLIKNHLIQIIDHPELQFWKIHDAIELMLKLEPEFVHNLLEEKGKTLEDFKINTL</sequence>
<dbReference type="EMBL" id="APRJ01000015">
    <property type="protein sequence ID" value="ENW85186.1"/>
    <property type="molecule type" value="Genomic_DNA"/>
</dbReference>
<organism evidence="1 2">
    <name type="scientific">Acinetobacter pseudolwoffii</name>
    <dbReference type="NCBI Taxonomy" id="2053287"/>
    <lineage>
        <taxon>Bacteria</taxon>
        <taxon>Pseudomonadati</taxon>
        <taxon>Pseudomonadota</taxon>
        <taxon>Gammaproteobacteria</taxon>
        <taxon>Moraxellales</taxon>
        <taxon>Moraxellaceae</taxon>
        <taxon>Acinetobacter</taxon>
    </lineage>
</organism>
<protein>
    <recommendedName>
        <fullName evidence="3">HEAT repeat domain-containing protein</fullName>
    </recommendedName>
</protein>
<dbReference type="OrthoDB" id="9152354at2"/>
<proteinExistence type="predicted"/>
<dbReference type="RefSeq" id="WP_005173627.1">
    <property type="nucleotide sequence ID" value="NZ_KB850035.1"/>
</dbReference>
<dbReference type="HOGENOM" id="CLU_113716_0_0_6"/>
<comment type="caution">
    <text evidence="1">The sequence shown here is derived from an EMBL/GenBank/DDBJ whole genome shotgun (WGS) entry which is preliminary data.</text>
</comment>
<dbReference type="AlphaFoldDB" id="N9M3B3"/>
<dbReference type="SUPFAM" id="SSF48371">
    <property type="entry name" value="ARM repeat"/>
    <property type="match status" value="1"/>
</dbReference>
<evidence type="ECO:0000313" key="2">
    <source>
        <dbReference type="Proteomes" id="UP000023774"/>
    </source>
</evidence>